<protein>
    <submittedName>
        <fullName evidence="2">Uncharacterized protein</fullName>
    </submittedName>
</protein>
<dbReference type="AlphaFoldDB" id="A0A448XA86"/>
<comment type="caution">
    <text evidence="2">The sequence shown here is derived from an EMBL/GenBank/DDBJ whole genome shotgun (WGS) entry which is preliminary data.</text>
</comment>
<dbReference type="Proteomes" id="UP000784294">
    <property type="component" value="Unassembled WGS sequence"/>
</dbReference>
<sequence length="79" mass="7568">MAAGLSPHPHAIRATRVPITANQTGGLAMGLGLGLAGGMAATITSTVFSTKAGAPSPSAHPPAIDRAPGLHHVGGADGP</sequence>
<dbReference type="EMBL" id="CAAALY010129625">
    <property type="protein sequence ID" value="VEL32052.1"/>
    <property type="molecule type" value="Genomic_DNA"/>
</dbReference>
<feature type="non-terminal residue" evidence="2">
    <location>
        <position position="79"/>
    </location>
</feature>
<organism evidence="2 3">
    <name type="scientific">Protopolystoma xenopodis</name>
    <dbReference type="NCBI Taxonomy" id="117903"/>
    <lineage>
        <taxon>Eukaryota</taxon>
        <taxon>Metazoa</taxon>
        <taxon>Spiralia</taxon>
        <taxon>Lophotrochozoa</taxon>
        <taxon>Platyhelminthes</taxon>
        <taxon>Monogenea</taxon>
        <taxon>Polyopisthocotylea</taxon>
        <taxon>Polystomatidea</taxon>
        <taxon>Polystomatidae</taxon>
        <taxon>Protopolystoma</taxon>
    </lineage>
</organism>
<proteinExistence type="predicted"/>
<reference evidence="2" key="1">
    <citation type="submission" date="2018-11" db="EMBL/GenBank/DDBJ databases">
        <authorList>
            <consortium name="Pathogen Informatics"/>
        </authorList>
    </citation>
    <scope>NUCLEOTIDE SEQUENCE</scope>
</reference>
<name>A0A448XA86_9PLAT</name>
<gene>
    <name evidence="2" type="ORF">PXEA_LOCUS25492</name>
</gene>
<feature type="region of interest" description="Disordered" evidence="1">
    <location>
        <begin position="51"/>
        <end position="79"/>
    </location>
</feature>
<evidence type="ECO:0000313" key="2">
    <source>
        <dbReference type="EMBL" id="VEL32052.1"/>
    </source>
</evidence>
<accession>A0A448XA86</accession>
<evidence type="ECO:0000256" key="1">
    <source>
        <dbReference type="SAM" id="MobiDB-lite"/>
    </source>
</evidence>
<evidence type="ECO:0000313" key="3">
    <source>
        <dbReference type="Proteomes" id="UP000784294"/>
    </source>
</evidence>
<keyword evidence="3" id="KW-1185">Reference proteome</keyword>